<evidence type="ECO:0000256" key="4">
    <source>
        <dbReference type="ARBA" id="ARBA00022448"/>
    </source>
</evidence>
<comment type="function">
    <text evidence="1">Involved in endocytosis.</text>
</comment>
<evidence type="ECO:0000256" key="9">
    <source>
        <dbReference type="SAM" id="MobiDB-lite"/>
    </source>
</evidence>
<dbReference type="Gene3D" id="1.10.287.1490">
    <property type="match status" value="1"/>
</dbReference>
<sequence length="1824" mass="205782">MAEDNSYESMLCVKPEVHVYRIPPRATNRGYRAADWKLDEPAWSGRMKITAKGKMAFIKLEDKNTGELFAQAPVEQYPGCVVEAVTDSSRYFVIRIEDGNGRHAFIGLGFADRGDSFDFNVALQDHFKWVKQEGELAKLEATQSAAPKLDLSFKEGQTIKISIGNIKKKDAAGAKPRPMGGGLLPPPPGAKAGGIMPPPGGQQTAPAVQTYTAPLLDFGSPVPAAQPSADVWGDFTSAGSNSSKDAVKSGWRNGGTAERRSSDRSLERLEESVLSEEKRLTVQGPSPDAPPTCLPARVREIVTKNLTDSSAGAMSSIMSLQEENRVLQGELARLEDLLAHSRADRDELAIKYGAISERLEQALRFDTGDGDHDSPESRSLAQQNVDLRRRLDEEQAAYKRKLTAYQEGQQRQAQLVQKLQAKVLQYKKKCGDLEQMLQEKSSETEKHRLSSHSESSNGRHQEESSSNLEDALIRLEEEQQRSSSLSAVNAMLREQLEQAGLANEALSQDIRRLTADWTKAREELEQKESDWRREEESFHSYFSSEHSRLLMLWRQVVGFRRHVCELKSSTERDLSDMRNELARAAHSAQVSCTGLSATMHSREGGAALAVEREKALRVQLEQQLRERVAEMMNFQTRTDAERSELNVRLSESVREAERLKGQMEERDREIIVLTRRLEEQSGNDETDMQMMRAHTDTLLDTLRDIAQTVLSDADSSSEADQDNSGAPLLALIRSSSPHRSSSPRRSSSPSRPPSSLAALPEAALSALRSAVTNKTLQLQDVRGRLLSTQSSLQQLRKQFSEAESAKRDAEQRNQALQRERDAAQRERETTQREKDRLKQERDTLASEKVSLEKAVQVAQSSNQILQMDCEKLQLTVVSTQRERDHEREEKEAAIQERDRAKAETQRIQKQWDQSESRASAQRGELSAVKETHQQGEVERQLLEREKAQLSEALARAESKNAELSLLFNKLQSEDAGLRDSLAKMGSMNESLAQDKVDLNTYILQLEEEKALLQTQKREAEQEKLTIRDELVRLEQDRLELDSARITLHQSLQDTELSRVGMEAELQSLKADRLKLQERVTQLCGEVTSLGSELSLARGEGQRNEVALEEVGRGRAELARDKAALVVQLTASERENTVLSEELAAFRSERESLETSLFEVQQQLIQVESRREQLESENQNLRVRCETAAAELRRVRSDGENALAQAEREKQTLTQALNAAQLEAQQSLRKAISEHQEEVERLVSEKEVVRHSLLMEHEVALRKLRQETEDQLHRAQREREELQDELRSLQHDRDQSLLQAETEKQQALSLKEAEKTILSDRVSGLQAELSAAALEAERMSREAAHYKEQEQVRVGALTIELLELRSQLEDAASVHERELRSLRETCTDLQSRADVALKELDQCRASLSASEESRDQLRRDMLDIERRLSQTQDAADNHRRESTELRRNLGDVSKERDTLSQSNTQLRETLRSAETERISVKRQCEEKAQQLAVLEENFSSAQKEVAELRSCLREVERSRLEARRELQELRRQLKVLDGEKEQKGREVAELQTRLSLEEQREEERGKEVFTLKQKLTEAEAARDSLKKELSLTQKRLVESESGWRSCERELTAQLQEARGCEKKLQDEAKNLSLRAQAAQDSAAQSSRLQLSEAQGRLAATEAELVRAEAGRRDLEFRLSSLQSALTRTLGIGAGGRGGRGILHHLHHVMTPQAASPQPPYSQARPKEFRVSTPDNTLGSGALSPERGDSPLPLPQPELDPETLRSGLRDFLQELRDAQRERQISRRGRPSAYTGSGDQNRLHYRICTDGYKSSVKQAPLPNQRTV</sequence>
<organism evidence="12 13">
    <name type="scientific">Lates japonicus</name>
    <name type="common">Japanese lates</name>
    <dbReference type="NCBI Taxonomy" id="270547"/>
    <lineage>
        <taxon>Eukaryota</taxon>
        <taxon>Metazoa</taxon>
        <taxon>Chordata</taxon>
        <taxon>Craniata</taxon>
        <taxon>Vertebrata</taxon>
        <taxon>Euteleostomi</taxon>
        <taxon>Actinopterygii</taxon>
        <taxon>Neopterygii</taxon>
        <taxon>Teleostei</taxon>
        <taxon>Neoteleostei</taxon>
        <taxon>Acanthomorphata</taxon>
        <taxon>Carangaria</taxon>
        <taxon>Carangaria incertae sedis</taxon>
        <taxon>Centropomidae</taxon>
        <taxon>Lates</taxon>
    </lineage>
</organism>
<protein>
    <submittedName>
        <fullName evidence="12">Rootletin</fullName>
    </submittedName>
</protein>
<evidence type="ECO:0000256" key="1">
    <source>
        <dbReference type="ARBA" id="ARBA00002550"/>
    </source>
</evidence>
<keyword evidence="7 8" id="KW-0175">Coiled coil</keyword>
<feature type="region of interest" description="Disordered" evidence="9">
    <location>
        <begin position="1777"/>
        <end position="1798"/>
    </location>
</feature>
<keyword evidence="4" id="KW-0813">Transport</keyword>
<dbReference type="Gene3D" id="2.30.29.30">
    <property type="entry name" value="Pleckstrin-homology domain (PH domain)/Phosphotyrosine-binding domain (PTB)"/>
    <property type="match status" value="1"/>
</dbReference>
<dbReference type="EMBL" id="BRZM01000069">
    <property type="protein sequence ID" value="GLD64488.1"/>
    <property type="molecule type" value="Genomic_DNA"/>
</dbReference>
<feature type="compositionally biased region" description="Polar residues" evidence="9">
    <location>
        <begin position="907"/>
        <end position="919"/>
    </location>
</feature>
<evidence type="ECO:0000259" key="11">
    <source>
        <dbReference type="Pfam" id="PF15035"/>
    </source>
</evidence>
<dbReference type="Pfam" id="PF07933">
    <property type="entry name" value="DUF1681"/>
    <property type="match status" value="1"/>
</dbReference>
<feature type="region of interest" description="Disordered" evidence="9">
    <location>
        <begin position="734"/>
        <end position="758"/>
    </location>
</feature>
<evidence type="ECO:0000256" key="8">
    <source>
        <dbReference type="SAM" id="Coils"/>
    </source>
</evidence>
<feature type="region of interest" description="Disordered" evidence="9">
    <location>
        <begin position="1427"/>
        <end position="1462"/>
    </location>
</feature>
<feature type="compositionally biased region" description="Basic and acidic residues" evidence="9">
    <location>
        <begin position="798"/>
        <end position="845"/>
    </location>
</feature>
<feature type="region of interest" description="Disordered" evidence="9">
    <location>
        <begin position="365"/>
        <end position="385"/>
    </location>
</feature>
<keyword evidence="6" id="KW-0653">Protein transport</keyword>
<evidence type="ECO:0000313" key="12">
    <source>
        <dbReference type="EMBL" id="GLD64488.1"/>
    </source>
</evidence>
<feature type="domain" description="Rootletin-like coiled-coil" evidence="11">
    <location>
        <begin position="399"/>
        <end position="584"/>
    </location>
</feature>
<accession>A0AAD3RCY6</accession>
<evidence type="ECO:0000256" key="3">
    <source>
        <dbReference type="ARBA" id="ARBA00007736"/>
    </source>
</evidence>
<feature type="region of interest" description="Disordered" evidence="9">
    <location>
        <begin position="235"/>
        <end position="293"/>
    </location>
</feature>
<reference evidence="12" key="1">
    <citation type="submission" date="2022-08" db="EMBL/GenBank/DDBJ databases">
        <title>Genome sequencing of akame (Lates japonicus).</title>
        <authorList>
            <person name="Hashiguchi Y."/>
            <person name="Takahashi H."/>
        </authorList>
    </citation>
    <scope>NUCLEOTIDE SEQUENCE</scope>
    <source>
        <strain evidence="12">Kochi</strain>
    </source>
</reference>
<feature type="compositionally biased region" description="Basic and acidic residues" evidence="9">
    <location>
        <begin position="927"/>
        <end position="938"/>
    </location>
</feature>
<name>A0AAD3RCY6_LATJO</name>
<dbReference type="InterPro" id="IPR012466">
    <property type="entry name" value="NECAP_PHear"/>
</dbReference>
<comment type="subcellular location">
    <subcellularLocation>
        <location evidence="2">Cytoplasmic vesicle</location>
        <location evidence="2">Clathrin-coated vesicle membrane</location>
    </subcellularLocation>
</comment>
<comment type="caution">
    <text evidence="12">The sequence shown here is derived from an EMBL/GenBank/DDBJ whole genome shotgun (WGS) entry which is preliminary data.</text>
</comment>
<keyword evidence="5" id="KW-0254">Endocytosis</keyword>
<feature type="compositionally biased region" description="Basic and acidic residues" evidence="9">
    <location>
        <begin position="365"/>
        <end position="376"/>
    </location>
</feature>
<feature type="region of interest" description="Disordered" evidence="9">
    <location>
        <begin position="797"/>
        <end position="845"/>
    </location>
</feature>
<comment type="similarity">
    <text evidence="3">Belongs to the NECAP family.</text>
</comment>
<feature type="coiled-coil region" evidence="8">
    <location>
        <begin position="317"/>
        <end position="351"/>
    </location>
</feature>
<keyword evidence="13" id="KW-1185">Reference proteome</keyword>
<evidence type="ECO:0000256" key="2">
    <source>
        <dbReference type="ARBA" id="ARBA00004640"/>
    </source>
</evidence>
<feature type="coiled-coil region" evidence="8">
    <location>
        <begin position="998"/>
        <end position="1085"/>
    </location>
</feature>
<evidence type="ECO:0000256" key="5">
    <source>
        <dbReference type="ARBA" id="ARBA00022583"/>
    </source>
</evidence>
<feature type="domain" description="NECAP PHear" evidence="10">
    <location>
        <begin position="7"/>
        <end position="164"/>
    </location>
</feature>
<evidence type="ECO:0000256" key="7">
    <source>
        <dbReference type="ARBA" id="ARBA00023054"/>
    </source>
</evidence>
<dbReference type="PANTHER" id="PTHR12847:SF16">
    <property type="entry name" value="ADAPTIN EAR-BINDING COAT-ASSOCIATED PROTEIN 2"/>
    <property type="match status" value="1"/>
</dbReference>
<dbReference type="InterPro" id="IPR055167">
    <property type="entry name" value="Rootletin-like_CC"/>
</dbReference>
<dbReference type="Pfam" id="PF15035">
    <property type="entry name" value="Rootletin"/>
    <property type="match status" value="1"/>
</dbReference>
<dbReference type="PANTHER" id="PTHR12847">
    <property type="entry name" value="ATP-BINDING CASSETTE ABC TRANSPORTER-RELATED"/>
    <property type="match status" value="1"/>
</dbReference>
<evidence type="ECO:0000259" key="10">
    <source>
        <dbReference type="Pfam" id="PF07933"/>
    </source>
</evidence>
<feature type="compositionally biased region" description="Basic and acidic residues" evidence="9">
    <location>
        <begin position="880"/>
        <end position="906"/>
    </location>
</feature>
<dbReference type="GO" id="GO:0006897">
    <property type="term" value="P:endocytosis"/>
    <property type="evidence" value="ECO:0007669"/>
    <property type="project" value="UniProtKB-KW"/>
</dbReference>
<feature type="compositionally biased region" description="Basic and acidic residues" evidence="9">
    <location>
        <begin position="1434"/>
        <end position="1457"/>
    </location>
</feature>
<feature type="region of interest" description="Disordered" evidence="9">
    <location>
        <begin position="437"/>
        <end position="467"/>
    </location>
</feature>
<feature type="region of interest" description="Disordered" evidence="9">
    <location>
        <begin position="1710"/>
        <end position="1760"/>
    </location>
</feature>
<evidence type="ECO:0000256" key="6">
    <source>
        <dbReference type="ARBA" id="ARBA00022927"/>
    </source>
</evidence>
<dbReference type="FunFam" id="2.30.29.30:FF:000064">
    <property type="entry name" value="Adaptin ear-binding coat-associated protein 1"/>
    <property type="match status" value="1"/>
</dbReference>
<proteinExistence type="inferred from homology"/>
<dbReference type="SUPFAM" id="SSF50729">
    <property type="entry name" value="PH domain-like"/>
    <property type="match status" value="1"/>
</dbReference>
<dbReference type="Proteomes" id="UP001279410">
    <property type="component" value="Unassembled WGS sequence"/>
</dbReference>
<dbReference type="CDD" id="cd13228">
    <property type="entry name" value="PHear_NECAP"/>
    <property type="match status" value="1"/>
</dbReference>
<evidence type="ECO:0000313" key="13">
    <source>
        <dbReference type="Proteomes" id="UP001279410"/>
    </source>
</evidence>
<feature type="compositionally biased region" description="Low complexity" evidence="9">
    <location>
        <begin position="1710"/>
        <end position="1722"/>
    </location>
</feature>
<feature type="coiled-coil region" evidence="8">
    <location>
        <begin position="1620"/>
        <end position="1669"/>
    </location>
</feature>
<dbReference type="InterPro" id="IPR011993">
    <property type="entry name" value="PH-like_dom_sf"/>
</dbReference>
<feature type="coiled-coil region" evidence="8">
    <location>
        <begin position="642"/>
        <end position="669"/>
    </location>
</feature>
<feature type="compositionally biased region" description="Basic and acidic residues" evidence="9">
    <location>
        <begin position="257"/>
        <end position="280"/>
    </location>
</feature>
<gene>
    <name evidence="12" type="ORF">AKAME5_001603000</name>
</gene>
<dbReference type="GO" id="GO:0030125">
    <property type="term" value="C:clathrin vesicle coat"/>
    <property type="evidence" value="ECO:0007669"/>
    <property type="project" value="TreeGrafter"/>
</dbReference>
<dbReference type="GO" id="GO:0015031">
    <property type="term" value="P:protein transport"/>
    <property type="evidence" value="ECO:0007669"/>
    <property type="project" value="UniProtKB-KW"/>
</dbReference>
<feature type="region of interest" description="Disordered" evidence="9">
    <location>
        <begin position="878"/>
        <end position="938"/>
    </location>
</feature>